<dbReference type="InterPro" id="IPR051054">
    <property type="entry name" value="SorC_transcr_regulators"/>
</dbReference>
<dbReference type="OrthoDB" id="9793820at2"/>
<comment type="caution">
    <text evidence="7">The sequence shown here is derived from an EMBL/GenBank/DDBJ whole genome shotgun (WGS) entry which is preliminary data.</text>
</comment>
<dbReference type="GO" id="GO:0003677">
    <property type="term" value="F:DNA binding"/>
    <property type="evidence" value="ECO:0007669"/>
    <property type="project" value="UniProtKB-KW"/>
</dbReference>
<sequence length="343" mass="38359">MRTLLTLQSQLCPDLLSIMHKRYTVLRRIYYLQPVGRRSLTSSLQMTERILRSEVDFLREQGLVNIAQAGMTLTEQGLEVLQKLQPFIEEYLGYSQLSGELKERLNIQEVWIVPGDSEHDEWAKKELARAGAQLIKSWVREDQVVAVAGGSTMQAVAESMSPTPTFKRTTFVPARGGVGDAVEHEANYIASRMAKNSGGRYRMLHVPDQISEEAYQLLTQETQISDVLHMIQEASVLVYSIGDAKTMAGRRKYGREFMQLLEEKQAVGESFGYYFDRNGTIVHRTKTAGLRLRDLPKVGRKIAVAGGASKAEAIAAICSVFPQDTLVTDEAAARKILSQNHPL</sequence>
<dbReference type="InterPro" id="IPR036390">
    <property type="entry name" value="WH_DNA-bd_sf"/>
</dbReference>
<gene>
    <name evidence="7" type="ORF">EDD57_10722</name>
</gene>
<dbReference type="PANTHER" id="PTHR34294:SF5">
    <property type="entry name" value="CENTRAL GLYCOLYTIC GENES REGULATOR"/>
    <property type="match status" value="1"/>
</dbReference>
<evidence type="ECO:0000256" key="1">
    <source>
        <dbReference type="ARBA" id="ARBA00010466"/>
    </source>
</evidence>
<dbReference type="Pfam" id="PF04198">
    <property type="entry name" value="Sugar-bind"/>
    <property type="match status" value="1"/>
</dbReference>
<accession>A0A4R2RY62</accession>
<evidence type="ECO:0000256" key="2">
    <source>
        <dbReference type="ARBA" id="ARBA00023015"/>
    </source>
</evidence>
<proteinExistence type="inferred from homology"/>
<dbReference type="GO" id="GO:0030246">
    <property type="term" value="F:carbohydrate binding"/>
    <property type="evidence" value="ECO:0007669"/>
    <property type="project" value="InterPro"/>
</dbReference>
<dbReference type="PANTHER" id="PTHR34294">
    <property type="entry name" value="TRANSCRIPTIONAL REGULATOR-RELATED"/>
    <property type="match status" value="1"/>
</dbReference>
<evidence type="ECO:0000313" key="8">
    <source>
        <dbReference type="Proteomes" id="UP000294746"/>
    </source>
</evidence>
<feature type="domain" description="CggR N-terminal DNA binding" evidence="6">
    <location>
        <begin position="18"/>
        <end position="88"/>
    </location>
</feature>
<dbReference type="Gene3D" id="1.10.10.10">
    <property type="entry name" value="Winged helix-like DNA-binding domain superfamily/Winged helix DNA-binding domain"/>
    <property type="match status" value="1"/>
</dbReference>
<dbReference type="InterPro" id="IPR048715">
    <property type="entry name" value="CggR_N"/>
</dbReference>
<keyword evidence="4" id="KW-0804">Transcription</keyword>
<dbReference type="InterPro" id="IPR036388">
    <property type="entry name" value="WH-like_DNA-bd_sf"/>
</dbReference>
<comment type="similarity">
    <text evidence="1">Belongs to the SorC transcriptional regulatory family.</text>
</comment>
<feature type="domain" description="Sugar-binding" evidence="5">
    <location>
        <begin position="91"/>
        <end position="338"/>
    </location>
</feature>
<evidence type="ECO:0000256" key="4">
    <source>
        <dbReference type="ARBA" id="ARBA00023163"/>
    </source>
</evidence>
<dbReference type="SUPFAM" id="SSF100950">
    <property type="entry name" value="NagB/RpiA/CoA transferase-like"/>
    <property type="match status" value="1"/>
</dbReference>
<evidence type="ECO:0000259" key="6">
    <source>
        <dbReference type="Pfam" id="PF21715"/>
    </source>
</evidence>
<organism evidence="7 8">
    <name type="scientific">Baia soyae</name>
    <dbReference type="NCBI Taxonomy" id="1544746"/>
    <lineage>
        <taxon>Bacteria</taxon>
        <taxon>Bacillati</taxon>
        <taxon>Bacillota</taxon>
        <taxon>Bacilli</taxon>
        <taxon>Bacillales</taxon>
        <taxon>Thermoactinomycetaceae</taxon>
        <taxon>Baia</taxon>
    </lineage>
</organism>
<keyword evidence="8" id="KW-1185">Reference proteome</keyword>
<evidence type="ECO:0000259" key="5">
    <source>
        <dbReference type="Pfam" id="PF04198"/>
    </source>
</evidence>
<name>A0A4R2RY62_9BACL</name>
<evidence type="ECO:0000256" key="3">
    <source>
        <dbReference type="ARBA" id="ARBA00023125"/>
    </source>
</evidence>
<dbReference type="InterPro" id="IPR037171">
    <property type="entry name" value="NagB/RpiA_transferase-like"/>
</dbReference>
<dbReference type="EMBL" id="SLXV01000007">
    <property type="protein sequence ID" value="TCP69586.1"/>
    <property type="molecule type" value="Genomic_DNA"/>
</dbReference>
<evidence type="ECO:0000313" key="7">
    <source>
        <dbReference type="EMBL" id="TCP69586.1"/>
    </source>
</evidence>
<dbReference type="Proteomes" id="UP000294746">
    <property type="component" value="Unassembled WGS sequence"/>
</dbReference>
<dbReference type="SUPFAM" id="SSF46785">
    <property type="entry name" value="Winged helix' DNA-binding domain"/>
    <property type="match status" value="1"/>
</dbReference>
<keyword evidence="2" id="KW-0805">Transcription regulation</keyword>
<keyword evidence="3" id="KW-0238">DNA-binding</keyword>
<dbReference type="InterPro" id="IPR007324">
    <property type="entry name" value="Sugar-bd_dom_put"/>
</dbReference>
<dbReference type="RefSeq" id="WP_131848150.1">
    <property type="nucleotide sequence ID" value="NZ_SLXV01000007.1"/>
</dbReference>
<reference evidence="7 8" key="1">
    <citation type="submission" date="2019-03" db="EMBL/GenBank/DDBJ databases">
        <title>Genomic Encyclopedia of Type Strains, Phase IV (KMG-IV): sequencing the most valuable type-strain genomes for metagenomic binning, comparative biology and taxonomic classification.</title>
        <authorList>
            <person name="Goeker M."/>
        </authorList>
    </citation>
    <scope>NUCLEOTIDE SEQUENCE [LARGE SCALE GENOMIC DNA]</scope>
    <source>
        <strain evidence="7 8">DSM 46831</strain>
    </source>
</reference>
<dbReference type="Gene3D" id="3.40.50.1360">
    <property type="match status" value="1"/>
</dbReference>
<protein>
    <submittedName>
        <fullName evidence="7">Central glycolytic genes regulator</fullName>
    </submittedName>
</protein>
<dbReference type="Pfam" id="PF21715">
    <property type="entry name" value="CggR_N"/>
    <property type="match status" value="1"/>
</dbReference>
<dbReference type="AlphaFoldDB" id="A0A4R2RY62"/>